<sequence length="949" mass="94575">MRARTAGFATGTVLPAPKRGHVTARYRDNDAVPVAAPPPPPAPVIPVARPSASPPTATAAKPTSAAVLPAVPVPSTAPKAPQPSVPTPTPAQPPAPAAAPAPVRAQLKVVGLGTRGISAVNRLIAAGSLPEAEFWAIDSDKRALATVDPGSNALEVDPVDDASLGPEELAELAGFAPSPAAPDAPDGHAGAVFVLGSAFGSPGGAPMMLQLVRHLRRCGYFVAVALTRPFEFEGARKLEAADALISTLEEVAHLVVVISQGVLTRASAELTMAQAQAIADNTLVYTVQSTLWALRAPEILKVANGAFLWHGRDLRNIRRPLFPPMMNLLSCPGHATLGRGQAALPAALLAQAGLASALSTLAEDAVKAAAESPFLDGKLESATGVLCVLRVPPSALGVGSGSTPSSRGGALVADNHKEHALRSAVQVAAMTVRELVGNRCLDIIVCPQLSPELEGPAQPTPGLAPAAPAASAPAASAPAATAPAATAPAATAPAASAPAEASAEGKGAEGEAVVTVEVAAEAEPLVRVEVSLLVLEAMEEAADVGPKSIGQTPAGGVAAAAAPAASSTAAAAPAAAAARDRMTTMRSSSAPRNSNGHRLPPPVSVFGAALPTKQPLPPPLPPPGGTQPAWVSARQAADAAAAAAASPPPPPPQRAVSPIRRASSPVARGMARPMGGPLAAAPGAQTQARPGSSAPATPQQQQPQQAQQLRGPAQGGVAGGGAAASGAGAEAAAAAAAAAAAQAAARKQARLKAMSAMSALAGGTASCTSTLGASAPAPAPAAAAAAVPAAPGPVPLSARGLPLGAQPVQAQPAQAAAGGPGAGTQQQEEEERGGGFAGLQQIPRLAENLVTSLVAQSLDLPPQAARWRHQHRAPRAQGMAQQPRAYELPQVDEEVTDGDWMEGDREDSGGPVRGLQQLLLGMRLPSPPPPTAPAVRNRTIGMLDRERQE</sequence>
<accession>A0A836BRF9</accession>
<feature type="compositionally biased region" description="Polar residues" evidence="3">
    <location>
        <begin position="584"/>
        <end position="596"/>
    </location>
</feature>
<evidence type="ECO:0000256" key="3">
    <source>
        <dbReference type="SAM" id="MobiDB-lite"/>
    </source>
</evidence>
<feature type="compositionally biased region" description="Low complexity" evidence="3">
    <location>
        <begin position="806"/>
        <end position="817"/>
    </location>
</feature>
<dbReference type="PANTHER" id="PTHR30314">
    <property type="entry name" value="CELL DIVISION PROTEIN FTSZ-RELATED"/>
    <property type="match status" value="1"/>
</dbReference>
<feature type="compositionally biased region" description="Gly residues" evidence="3">
    <location>
        <begin position="713"/>
        <end position="723"/>
    </location>
</feature>
<evidence type="ECO:0000256" key="2">
    <source>
        <dbReference type="ARBA" id="ARBA00023134"/>
    </source>
</evidence>
<feature type="compositionally biased region" description="Low complexity" evidence="3">
    <location>
        <begin position="626"/>
        <end position="645"/>
    </location>
</feature>
<dbReference type="Gene3D" id="3.40.50.1440">
    <property type="entry name" value="Tubulin/FtsZ, GTPase domain"/>
    <property type="match status" value="1"/>
</dbReference>
<feature type="region of interest" description="Disordered" evidence="3">
    <location>
        <begin position="921"/>
        <end position="949"/>
    </location>
</feature>
<dbReference type="SUPFAM" id="SSF52490">
    <property type="entry name" value="Tubulin nucleotide-binding domain-like"/>
    <property type="match status" value="1"/>
</dbReference>
<dbReference type="InterPro" id="IPR003008">
    <property type="entry name" value="Tubulin_FtsZ_GTPase"/>
</dbReference>
<dbReference type="SMART" id="SM00864">
    <property type="entry name" value="Tubulin"/>
    <property type="match status" value="1"/>
</dbReference>
<name>A0A836BRF9_9CHLO</name>
<evidence type="ECO:0000313" key="6">
    <source>
        <dbReference type="Proteomes" id="UP000612055"/>
    </source>
</evidence>
<dbReference type="GO" id="GO:0005737">
    <property type="term" value="C:cytoplasm"/>
    <property type="evidence" value="ECO:0007669"/>
    <property type="project" value="TreeGrafter"/>
</dbReference>
<feature type="compositionally biased region" description="Low complexity" evidence="3">
    <location>
        <begin position="669"/>
        <end position="712"/>
    </location>
</feature>
<dbReference type="GO" id="GO:0051301">
    <property type="term" value="P:cell division"/>
    <property type="evidence" value="ECO:0007669"/>
    <property type="project" value="TreeGrafter"/>
</dbReference>
<feature type="compositionally biased region" description="Pro residues" evidence="3">
    <location>
        <begin position="614"/>
        <end position="625"/>
    </location>
</feature>
<evidence type="ECO:0000313" key="5">
    <source>
        <dbReference type="EMBL" id="KAG2484764.1"/>
    </source>
</evidence>
<dbReference type="GO" id="GO:0032153">
    <property type="term" value="C:cell division site"/>
    <property type="evidence" value="ECO:0007669"/>
    <property type="project" value="TreeGrafter"/>
</dbReference>
<feature type="region of interest" description="Disordered" evidence="3">
    <location>
        <begin position="806"/>
        <end position="835"/>
    </location>
</feature>
<dbReference type="OrthoDB" id="512086at2759"/>
<proteinExistence type="predicted"/>
<feature type="region of interest" description="Disordered" evidence="3">
    <location>
        <begin position="1"/>
        <end position="21"/>
    </location>
</feature>
<feature type="region of interest" description="Disordered" evidence="3">
    <location>
        <begin position="575"/>
        <end position="724"/>
    </location>
</feature>
<feature type="region of interest" description="Disordered" evidence="3">
    <location>
        <begin position="43"/>
        <end position="100"/>
    </location>
</feature>
<protein>
    <recommendedName>
        <fullName evidence="4">Tubulin/FtsZ GTPase domain-containing protein</fullName>
    </recommendedName>
</protein>
<feature type="domain" description="Tubulin/FtsZ GTPase" evidence="4">
    <location>
        <begin position="106"/>
        <end position="298"/>
    </location>
</feature>
<dbReference type="GO" id="GO:0048285">
    <property type="term" value="P:organelle fission"/>
    <property type="evidence" value="ECO:0007669"/>
    <property type="project" value="TreeGrafter"/>
</dbReference>
<dbReference type="PANTHER" id="PTHR30314:SF31">
    <property type="entry name" value="TUBULIN_FTSZ DOMAIN CONTAINING PROTEIN"/>
    <property type="match status" value="1"/>
</dbReference>
<dbReference type="EMBL" id="JAEHOE010000142">
    <property type="protein sequence ID" value="KAG2484764.1"/>
    <property type="molecule type" value="Genomic_DNA"/>
</dbReference>
<dbReference type="AlphaFoldDB" id="A0A836BRF9"/>
<dbReference type="GO" id="GO:0005525">
    <property type="term" value="F:GTP binding"/>
    <property type="evidence" value="ECO:0007669"/>
    <property type="project" value="UniProtKB-KW"/>
</dbReference>
<evidence type="ECO:0000256" key="1">
    <source>
        <dbReference type="ARBA" id="ARBA00022741"/>
    </source>
</evidence>
<reference evidence="5" key="1">
    <citation type="journal article" date="2020" name="bioRxiv">
        <title>Comparative genomics of Chlamydomonas.</title>
        <authorList>
            <person name="Craig R.J."/>
            <person name="Hasan A.R."/>
            <person name="Ness R.W."/>
            <person name="Keightley P.D."/>
        </authorList>
    </citation>
    <scope>NUCLEOTIDE SEQUENCE</scope>
    <source>
        <strain evidence="5">CCAP 11/70</strain>
    </source>
</reference>
<comment type="caution">
    <text evidence="5">The sequence shown here is derived from an EMBL/GenBank/DDBJ whole genome shotgun (WGS) entry which is preliminary data.</text>
</comment>
<dbReference type="InterPro" id="IPR045061">
    <property type="entry name" value="FtsZ/CetZ"/>
</dbReference>
<keyword evidence="2" id="KW-0342">GTP-binding</keyword>
<dbReference type="InterPro" id="IPR036525">
    <property type="entry name" value="Tubulin/FtsZ_GTPase_sf"/>
</dbReference>
<keyword evidence="1" id="KW-0547">Nucleotide-binding</keyword>
<feature type="compositionally biased region" description="Low complexity" evidence="3">
    <location>
        <begin position="45"/>
        <end position="66"/>
    </location>
</feature>
<keyword evidence="6" id="KW-1185">Reference proteome</keyword>
<dbReference type="Proteomes" id="UP000612055">
    <property type="component" value="Unassembled WGS sequence"/>
</dbReference>
<organism evidence="5 6">
    <name type="scientific">Edaphochlamys debaryana</name>
    <dbReference type="NCBI Taxonomy" id="47281"/>
    <lineage>
        <taxon>Eukaryota</taxon>
        <taxon>Viridiplantae</taxon>
        <taxon>Chlorophyta</taxon>
        <taxon>core chlorophytes</taxon>
        <taxon>Chlorophyceae</taxon>
        <taxon>CS clade</taxon>
        <taxon>Chlamydomonadales</taxon>
        <taxon>Chlamydomonadales incertae sedis</taxon>
        <taxon>Edaphochlamys</taxon>
    </lineage>
</organism>
<feature type="compositionally biased region" description="Pro residues" evidence="3">
    <location>
        <begin position="80"/>
        <end position="99"/>
    </location>
</feature>
<evidence type="ECO:0000259" key="4">
    <source>
        <dbReference type="SMART" id="SM00864"/>
    </source>
</evidence>
<gene>
    <name evidence="5" type="ORF">HYH03_016418</name>
</gene>
<dbReference type="GO" id="GO:0003924">
    <property type="term" value="F:GTPase activity"/>
    <property type="evidence" value="ECO:0007669"/>
    <property type="project" value="InterPro"/>
</dbReference>